<accession>A0AAV7RVM4</accession>
<dbReference type="EMBL" id="JANPWB010000009">
    <property type="protein sequence ID" value="KAJ1155767.1"/>
    <property type="molecule type" value="Genomic_DNA"/>
</dbReference>
<gene>
    <name evidence="1" type="ORF">NDU88_008496</name>
</gene>
<evidence type="ECO:0000313" key="1">
    <source>
        <dbReference type="EMBL" id="KAJ1155767.1"/>
    </source>
</evidence>
<dbReference type="Proteomes" id="UP001066276">
    <property type="component" value="Chromosome 5"/>
</dbReference>
<protein>
    <submittedName>
        <fullName evidence="1">Uncharacterized protein</fullName>
    </submittedName>
</protein>
<sequence>MCAAGTLKARLAAHVRDELGPGARTPTFLEPERICYSPEALKNINGWVKEACCNSLDPSVMLTLETKNSRFLDLMPDKLIAGNPVPLIGAGRGHEEDTWPTWAYLVAEREKAPRAGSIALTAVEVVRCAY</sequence>
<reference evidence="1" key="1">
    <citation type="journal article" date="2022" name="bioRxiv">
        <title>Sequencing and chromosome-scale assembly of the giantPleurodeles waltlgenome.</title>
        <authorList>
            <person name="Brown T."/>
            <person name="Elewa A."/>
            <person name="Iarovenko S."/>
            <person name="Subramanian E."/>
            <person name="Araus A.J."/>
            <person name="Petzold A."/>
            <person name="Susuki M."/>
            <person name="Suzuki K.-i.T."/>
            <person name="Hayashi T."/>
            <person name="Toyoda A."/>
            <person name="Oliveira C."/>
            <person name="Osipova E."/>
            <person name="Leigh N.D."/>
            <person name="Simon A."/>
            <person name="Yun M.H."/>
        </authorList>
    </citation>
    <scope>NUCLEOTIDE SEQUENCE</scope>
    <source>
        <strain evidence="1">20211129_DDA</strain>
        <tissue evidence="1">Liver</tissue>
    </source>
</reference>
<keyword evidence="2" id="KW-1185">Reference proteome</keyword>
<organism evidence="1 2">
    <name type="scientific">Pleurodeles waltl</name>
    <name type="common">Iberian ribbed newt</name>
    <dbReference type="NCBI Taxonomy" id="8319"/>
    <lineage>
        <taxon>Eukaryota</taxon>
        <taxon>Metazoa</taxon>
        <taxon>Chordata</taxon>
        <taxon>Craniata</taxon>
        <taxon>Vertebrata</taxon>
        <taxon>Euteleostomi</taxon>
        <taxon>Amphibia</taxon>
        <taxon>Batrachia</taxon>
        <taxon>Caudata</taxon>
        <taxon>Salamandroidea</taxon>
        <taxon>Salamandridae</taxon>
        <taxon>Pleurodelinae</taxon>
        <taxon>Pleurodeles</taxon>
    </lineage>
</organism>
<evidence type="ECO:0000313" key="2">
    <source>
        <dbReference type="Proteomes" id="UP001066276"/>
    </source>
</evidence>
<proteinExistence type="predicted"/>
<comment type="caution">
    <text evidence="1">The sequence shown here is derived from an EMBL/GenBank/DDBJ whole genome shotgun (WGS) entry which is preliminary data.</text>
</comment>
<dbReference type="AlphaFoldDB" id="A0AAV7RVM4"/>
<name>A0AAV7RVM4_PLEWA</name>